<evidence type="ECO:0000256" key="1">
    <source>
        <dbReference type="ARBA" id="ARBA00004141"/>
    </source>
</evidence>
<dbReference type="SUPFAM" id="SSF103481">
    <property type="entry name" value="Multidrug resistance efflux transporter EmrE"/>
    <property type="match status" value="2"/>
</dbReference>
<dbReference type="PANTHER" id="PTHR22911:SF6">
    <property type="entry name" value="SOLUTE CARRIER FAMILY 35 MEMBER G1"/>
    <property type="match status" value="1"/>
</dbReference>
<dbReference type="EMBL" id="JAMWDU010000003">
    <property type="protein sequence ID" value="MCP8887019.1"/>
    <property type="molecule type" value="Genomic_DNA"/>
</dbReference>
<evidence type="ECO:0000256" key="3">
    <source>
        <dbReference type="ARBA" id="ARBA00022692"/>
    </source>
</evidence>
<evidence type="ECO:0000256" key="2">
    <source>
        <dbReference type="ARBA" id="ARBA00009853"/>
    </source>
</evidence>
<protein>
    <submittedName>
        <fullName evidence="8">DMT family transporter</fullName>
    </submittedName>
</protein>
<sequence>MPVHNPRLALVLATGGLVCLIAMSAVIHEAALHATLGQLIFWRSAIALPPIIAYLALRGQLGTSIRTKRPGKHLVRGLLGCVVMALNFTALAYLSVGVATALSYLTPILSMFAAMLLLKERTAILVVLGVVFGFAGVLIMLFPSLVSSEVRDGALIGIAAGVGMAATNALSRVQVKDLTRTDPPASIALSFGLLSTLLGAASIVLGWVPLDGQTQLLLIGAGLLGGFGHVMMMEAVARAPVSLLAGYEYTGILWAFMFDVLLLGIHLDIWKVVGAAVIVAAALLVAIGQGTFRRTITATAGSA</sequence>
<feature type="transmembrane region" description="Helical" evidence="6">
    <location>
        <begin position="269"/>
        <end position="287"/>
    </location>
</feature>
<accession>A0A9Q4FSN5</accession>
<gene>
    <name evidence="8" type="ORF">NF348_07880</name>
</gene>
<feature type="transmembrane region" description="Helical" evidence="6">
    <location>
        <begin position="40"/>
        <end position="57"/>
    </location>
</feature>
<dbReference type="RefSeq" id="WP_254674105.1">
    <property type="nucleotide sequence ID" value="NZ_JAMWDU010000003.1"/>
</dbReference>
<evidence type="ECO:0000259" key="7">
    <source>
        <dbReference type="Pfam" id="PF00892"/>
    </source>
</evidence>
<keyword evidence="3 6" id="KW-0812">Transmembrane</keyword>
<proteinExistence type="inferred from homology"/>
<feature type="transmembrane region" description="Helical" evidence="6">
    <location>
        <begin position="123"/>
        <end position="142"/>
    </location>
</feature>
<feature type="transmembrane region" description="Helical" evidence="6">
    <location>
        <begin position="185"/>
        <end position="208"/>
    </location>
</feature>
<organism evidence="8 9">
    <name type="scientific">Devosia ureilytica</name>
    <dbReference type="NCBI Taxonomy" id="2952754"/>
    <lineage>
        <taxon>Bacteria</taxon>
        <taxon>Pseudomonadati</taxon>
        <taxon>Pseudomonadota</taxon>
        <taxon>Alphaproteobacteria</taxon>
        <taxon>Hyphomicrobiales</taxon>
        <taxon>Devosiaceae</taxon>
        <taxon>Devosia</taxon>
    </lineage>
</organism>
<feature type="transmembrane region" description="Helical" evidence="6">
    <location>
        <begin position="244"/>
        <end position="263"/>
    </location>
</feature>
<feature type="domain" description="EamA" evidence="7">
    <location>
        <begin position="32"/>
        <end position="141"/>
    </location>
</feature>
<dbReference type="AlphaFoldDB" id="A0A9Q4FSN5"/>
<evidence type="ECO:0000313" key="8">
    <source>
        <dbReference type="EMBL" id="MCP8887019.1"/>
    </source>
</evidence>
<dbReference type="Proteomes" id="UP001060275">
    <property type="component" value="Unassembled WGS sequence"/>
</dbReference>
<comment type="caution">
    <text evidence="8">The sequence shown here is derived from an EMBL/GenBank/DDBJ whole genome shotgun (WGS) entry which is preliminary data.</text>
</comment>
<dbReference type="GO" id="GO:0016020">
    <property type="term" value="C:membrane"/>
    <property type="evidence" value="ECO:0007669"/>
    <property type="project" value="UniProtKB-SubCell"/>
</dbReference>
<dbReference type="Pfam" id="PF00892">
    <property type="entry name" value="EamA"/>
    <property type="match status" value="2"/>
</dbReference>
<feature type="domain" description="EamA" evidence="7">
    <location>
        <begin position="154"/>
        <end position="286"/>
    </location>
</feature>
<feature type="transmembrane region" description="Helical" evidence="6">
    <location>
        <begin position="101"/>
        <end position="118"/>
    </location>
</feature>
<evidence type="ECO:0000313" key="9">
    <source>
        <dbReference type="Proteomes" id="UP001060275"/>
    </source>
</evidence>
<comment type="subcellular location">
    <subcellularLocation>
        <location evidence="1">Membrane</location>
        <topology evidence="1">Multi-pass membrane protein</topology>
    </subcellularLocation>
</comment>
<name>A0A9Q4FSN5_9HYPH</name>
<dbReference type="InterPro" id="IPR000620">
    <property type="entry name" value="EamA_dom"/>
</dbReference>
<dbReference type="PANTHER" id="PTHR22911">
    <property type="entry name" value="ACYL-MALONYL CONDENSING ENZYME-RELATED"/>
    <property type="match status" value="1"/>
</dbReference>
<feature type="transmembrane region" description="Helical" evidence="6">
    <location>
        <begin position="77"/>
        <end position="95"/>
    </location>
</feature>
<reference evidence="8" key="1">
    <citation type="submission" date="2022-06" db="EMBL/GenBank/DDBJ databases">
        <title>Devosia sp. XJ19-45 genome assembly.</title>
        <authorList>
            <person name="Li B."/>
            <person name="Cai M."/>
            <person name="Nie G."/>
            <person name="Li W."/>
        </authorList>
    </citation>
    <scope>NUCLEOTIDE SEQUENCE</scope>
    <source>
        <strain evidence="8">XJ19-45</strain>
    </source>
</reference>
<feature type="transmembrane region" description="Helical" evidence="6">
    <location>
        <begin position="154"/>
        <end position="173"/>
    </location>
</feature>
<keyword evidence="4 6" id="KW-1133">Transmembrane helix</keyword>
<keyword evidence="5 6" id="KW-0472">Membrane</keyword>
<dbReference type="InterPro" id="IPR037185">
    <property type="entry name" value="EmrE-like"/>
</dbReference>
<comment type="similarity">
    <text evidence="2">Belongs to the drug/metabolite transporter (DMT) superfamily. 10 TMS drug/metabolite exporter (DME) (TC 2.A.7.3) family.</text>
</comment>
<evidence type="ECO:0000256" key="5">
    <source>
        <dbReference type="ARBA" id="ARBA00023136"/>
    </source>
</evidence>
<feature type="transmembrane region" description="Helical" evidence="6">
    <location>
        <begin position="214"/>
        <end position="232"/>
    </location>
</feature>
<keyword evidence="9" id="KW-1185">Reference proteome</keyword>
<evidence type="ECO:0000256" key="4">
    <source>
        <dbReference type="ARBA" id="ARBA00022989"/>
    </source>
</evidence>
<evidence type="ECO:0000256" key="6">
    <source>
        <dbReference type="SAM" id="Phobius"/>
    </source>
</evidence>